<dbReference type="PANTHER" id="PTHR28259:SF1">
    <property type="entry name" value="FLUORIDE EXPORT PROTEIN 1-RELATED"/>
    <property type="match status" value="1"/>
</dbReference>
<dbReference type="OrthoDB" id="9806299at2"/>
<dbReference type="PANTHER" id="PTHR28259">
    <property type="entry name" value="FLUORIDE EXPORT PROTEIN 1-RELATED"/>
    <property type="match status" value="1"/>
</dbReference>
<comment type="function">
    <text evidence="12">Fluoride-specific ion channel. Important for reducing fluoride concentration in the cell, thus reducing its toxicity.</text>
</comment>
<feature type="transmembrane region" description="Helical" evidence="12">
    <location>
        <begin position="98"/>
        <end position="120"/>
    </location>
</feature>
<feature type="transmembrane region" description="Helical" evidence="12">
    <location>
        <begin position="66"/>
        <end position="92"/>
    </location>
</feature>
<dbReference type="HAMAP" id="MF_00454">
    <property type="entry name" value="FluC"/>
    <property type="match status" value="1"/>
</dbReference>
<comment type="subcellular location">
    <subcellularLocation>
        <location evidence="1 12">Cell membrane</location>
        <topology evidence="1 12">Multi-pass membrane protein</topology>
    </subcellularLocation>
</comment>
<evidence type="ECO:0000256" key="1">
    <source>
        <dbReference type="ARBA" id="ARBA00004651"/>
    </source>
</evidence>
<keyword evidence="12" id="KW-0813">Transport</keyword>
<dbReference type="InterPro" id="IPR003691">
    <property type="entry name" value="FluC"/>
</dbReference>
<evidence type="ECO:0000256" key="12">
    <source>
        <dbReference type="HAMAP-Rule" id="MF_00454"/>
    </source>
</evidence>
<keyword evidence="4 12" id="KW-0812">Transmembrane</keyword>
<evidence type="ECO:0000256" key="2">
    <source>
        <dbReference type="ARBA" id="ARBA00022475"/>
    </source>
</evidence>
<gene>
    <name evidence="12" type="primary">fluC</name>
    <name evidence="12" type="synonym">crcB</name>
    <name evidence="13" type="ORF">A10D4_12612</name>
</gene>
<keyword evidence="7 12" id="KW-0406">Ion transport</keyword>
<dbReference type="Proteomes" id="UP000014115">
    <property type="component" value="Unassembled WGS sequence"/>
</dbReference>
<evidence type="ECO:0000256" key="4">
    <source>
        <dbReference type="ARBA" id="ARBA00022692"/>
    </source>
</evidence>
<keyword evidence="6 12" id="KW-0915">Sodium</keyword>
<feature type="binding site" evidence="12">
    <location>
        <position position="77"/>
    </location>
    <ligand>
        <name>Na(+)</name>
        <dbReference type="ChEBI" id="CHEBI:29101"/>
        <note>structural</note>
    </ligand>
</feature>
<proteinExistence type="inferred from homology"/>
<dbReference type="Pfam" id="PF02537">
    <property type="entry name" value="CRCB"/>
    <property type="match status" value="1"/>
</dbReference>
<evidence type="ECO:0000256" key="3">
    <source>
        <dbReference type="ARBA" id="ARBA00022519"/>
    </source>
</evidence>
<dbReference type="EMBL" id="AMRG01000021">
    <property type="protein sequence ID" value="EKE79847.1"/>
    <property type="molecule type" value="Genomic_DNA"/>
</dbReference>
<evidence type="ECO:0000313" key="14">
    <source>
        <dbReference type="Proteomes" id="UP000014115"/>
    </source>
</evidence>
<keyword evidence="2 12" id="KW-1003">Cell membrane</keyword>
<keyword evidence="8 12" id="KW-0472">Membrane</keyword>
<keyword evidence="14" id="KW-1185">Reference proteome</keyword>
<comment type="caution">
    <text evidence="13">The sequence shown here is derived from an EMBL/GenBank/DDBJ whole genome shotgun (WGS) entry which is preliminary data.</text>
</comment>
<comment type="similarity">
    <text evidence="10 12">Belongs to the fluoride channel Fluc/FEX (TC 1.A.43) family.</text>
</comment>
<evidence type="ECO:0000256" key="10">
    <source>
        <dbReference type="ARBA" id="ARBA00035120"/>
    </source>
</evidence>
<sequence>MTSWLWVAVGGALGALMRHAVVLGFGPNLLKTFPFATLLVNIVGSFCLGLLMAVHQQQIIAEHWRLLLGVGLLGAFTTFSTFSVEVVTLMQAGAWGKALLHAGLNFFCCLVAVLLAFWLVPTAVK</sequence>
<reference evidence="13 14" key="1">
    <citation type="journal article" date="2012" name="J. Bacteriol.">
        <title>Genome Sequence of Idiomarina xiamenensis Type Strain 10-D-4.</title>
        <authorList>
            <person name="Lai Q."/>
            <person name="Wang L."/>
            <person name="Wang W."/>
            <person name="Shao Z."/>
        </authorList>
    </citation>
    <scope>NUCLEOTIDE SEQUENCE [LARGE SCALE GENOMIC DNA]</scope>
    <source>
        <strain evidence="13 14">10-D-4</strain>
    </source>
</reference>
<dbReference type="GO" id="GO:0005886">
    <property type="term" value="C:plasma membrane"/>
    <property type="evidence" value="ECO:0007669"/>
    <property type="project" value="UniProtKB-SubCell"/>
</dbReference>
<evidence type="ECO:0000256" key="6">
    <source>
        <dbReference type="ARBA" id="ARBA00023053"/>
    </source>
</evidence>
<dbReference type="eggNOG" id="COG0239">
    <property type="taxonomic scope" value="Bacteria"/>
</dbReference>
<comment type="activity regulation">
    <text evidence="12">Na(+) is not transported, but it plays an essential structural role and its presence is essential for fluoride channel function.</text>
</comment>
<keyword evidence="5 12" id="KW-1133">Transmembrane helix</keyword>
<name>K2JZ09_9GAMM</name>
<organism evidence="13 14">
    <name type="scientific">Idiomarina xiamenensis 10-D-4</name>
    <dbReference type="NCBI Taxonomy" id="740709"/>
    <lineage>
        <taxon>Bacteria</taxon>
        <taxon>Pseudomonadati</taxon>
        <taxon>Pseudomonadota</taxon>
        <taxon>Gammaproteobacteria</taxon>
        <taxon>Alteromonadales</taxon>
        <taxon>Idiomarinaceae</taxon>
        <taxon>Idiomarina</taxon>
    </lineage>
</organism>
<dbReference type="GO" id="GO:0046872">
    <property type="term" value="F:metal ion binding"/>
    <property type="evidence" value="ECO:0007669"/>
    <property type="project" value="UniProtKB-KW"/>
</dbReference>
<feature type="binding site" evidence="12">
    <location>
        <position position="74"/>
    </location>
    <ligand>
        <name>Na(+)</name>
        <dbReference type="ChEBI" id="CHEBI:29101"/>
        <note>structural</note>
    </ligand>
</feature>
<dbReference type="GO" id="GO:0140114">
    <property type="term" value="P:cellular detoxification of fluoride"/>
    <property type="evidence" value="ECO:0007669"/>
    <property type="project" value="UniProtKB-UniRule"/>
</dbReference>
<evidence type="ECO:0000256" key="8">
    <source>
        <dbReference type="ARBA" id="ARBA00023136"/>
    </source>
</evidence>
<dbReference type="RefSeq" id="WP_008489938.1">
    <property type="nucleotide sequence ID" value="NZ_AMRG01000021.1"/>
</dbReference>
<keyword evidence="9 12" id="KW-0407">Ion channel</keyword>
<keyword evidence="12" id="KW-0479">Metal-binding</keyword>
<protein>
    <recommendedName>
        <fullName evidence="12">Fluoride-specific ion channel FluC</fullName>
    </recommendedName>
</protein>
<dbReference type="GO" id="GO:0062054">
    <property type="term" value="F:fluoride channel activity"/>
    <property type="evidence" value="ECO:0007669"/>
    <property type="project" value="UniProtKB-UniRule"/>
</dbReference>
<evidence type="ECO:0000256" key="5">
    <source>
        <dbReference type="ARBA" id="ARBA00022989"/>
    </source>
</evidence>
<evidence type="ECO:0000256" key="9">
    <source>
        <dbReference type="ARBA" id="ARBA00023303"/>
    </source>
</evidence>
<dbReference type="STRING" id="740709.A10D4_12612"/>
<keyword evidence="3" id="KW-0997">Cell inner membrane</keyword>
<evidence type="ECO:0000313" key="13">
    <source>
        <dbReference type="EMBL" id="EKE79847.1"/>
    </source>
</evidence>
<comment type="catalytic activity">
    <reaction evidence="11">
        <text>fluoride(in) = fluoride(out)</text>
        <dbReference type="Rhea" id="RHEA:76159"/>
        <dbReference type="ChEBI" id="CHEBI:17051"/>
    </reaction>
    <physiologicalReaction direction="left-to-right" evidence="11">
        <dbReference type="Rhea" id="RHEA:76160"/>
    </physiologicalReaction>
</comment>
<dbReference type="NCBIfam" id="TIGR00494">
    <property type="entry name" value="crcB"/>
    <property type="match status" value="1"/>
</dbReference>
<dbReference type="AlphaFoldDB" id="K2JZ09"/>
<feature type="transmembrane region" description="Helical" evidence="12">
    <location>
        <begin position="34"/>
        <end position="54"/>
    </location>
</feature>
<accession>K2JZ09</accession>
<evidence type="ECO:0000256" key="7">
    <source>
        <dbReference type="ARBA" id="ARBA00023065"/>
    </source>
</evidence>
<evidence type="ECO:0000256" key="11">
    <source>
        <dbReference type="ARBA" id="ARBA00035585"/>
    </source>
</evidence>
<dbReference type="PATRIC" id="fig|740709.3.peg.2546"/>